<sequence>MLKIILEEINKYKNNQIEFKEAMTDFIEFDLITTITPKDNNY</sequence>
<accession>A0ABV5FJX0</accession>
<gene>
    <name evidence="1" type="ORF">ACFFUQ_07395</name>
</gene>
<name>A0ABV5FJX0_9FLAO</name>
<dbReference type="EMBL" id="JBHMEX010000026">
    <property type="protein sequence ID" value="MFB9063845.1"/>
    <property type="molecule type" value="Genomic_DNA"/>
</dbReference>
<keyword evidence="2" id="KW-1185">Reference proteome</keyword>
<reference evidence="1 2" key="1">
    <citation type="submission" date="2024-09" db="EMBL/GenBank/DDBJ databases">
        <authorList>
            <person name="Sun Q."/>
            <person name="Mori K."/>
        </authorList>
    </citation>
    <scope>NUCLEOTIDE SEQUENCE [LARGE SCALE GENOMIC DNA]</scope>
    <source>
        <strain evidence="1 2">CECT 7908</strain>
    </source>
</reference>
<dbReference type="RefSeq" id="WP_290262382.1">
    <property type="nucleotide sequence ID" value="NZ_JAUFQQ010000003.1"/>
</dbReference>
<evidence type="ECO:0000313" key="1">
    <source>
        <dbReference type="EMBL" id="MFB9063845.1"/>
    </source>
</evidence>
<dbReference type="Proteomes" id="UP001589589">
    <property type="component" value="Unassembled WGS sequence"/>
</dbReference>
<protein>
    <submittedName>
        <fullName evidence="1">Uncharacterized protein</fullName>
    </submittedName>
</protein>
<evidence type="ECO:0000313" key="2">
    <source>
        <dbReference type="Proteomes" id="UP001589589"/>
    </source>
</evidence>
<organism evidence="1 2">
    <name type="scientific">Flavobacterium branchiarum</name>
    <dbReference type="NCBI Taxonomy" id="1114870"/>
    <lineage>
        <taxon>Bacteria</taxon>
        <taxon>Pseudomonadati</taxon>
        <taxon>Bacteroidota</taxon>
        <taxon>Flavobacteriia</taxon>
        <taxon>Flavobacteriales</taxon>
        <taxon>Flavobacteriaceae</taxon>
        <taxon>Flavobacterium</taxon>
    </lineage>
</organism>
<comment type="caution">
    <text evidence="1">The sequence shown here is derived from an EMBL/GenBank/DDBJ whole genome shotgun (WGS) entry which is preliminary data.</text>
</comment>
<proteinExistence type="predicted"/>